<evidence type="ECO:0000313" key="3">
    <source>
        <dbReference type="EMBL" id="QUH28424.1"/>
    </source>
</evidence>
<dbReference type="PANTHER" id="PTHR22754:SF32">
    <property type="entry name" value="DISCO-INTERACTING PROTEIN 2"/>
    <property type="match status" value="1"/>
</dbReference>
<protein>
    <submittedName>
        <fullName evidence="3">Non-ribosomal peptide synthetase</fullName>
    </submittedName>
</protein>
<dbReference type="SUPFAM" id="SSF47336">
    <property type="entry name" value="ACP-like"/>
    <property type="match status" value="1"/>
</dbReference>
<dbReference type="InterPro" id="IPR042099">
    <property type="entry name" value="ANL_N_sf"/>
</dbReference>
<dbReference type="Gene3D" id="1.10.1200.10">
    <property type="entry name" value="ACP-like"/>
    <property type="match status" value="1"/>
</dbReference>
<dbReference type="KEGG" id="vgu:HYG85_05605"/>
<evidence type="ECO:0000313" key="4">
    <source>
        <dbReference type="Proteomes" id="UP000677305"/>
    </source>
</evidence>
<dbReference type="PROSITE" id="PS50075">
    <property type="entry name" value="CARRIER"/>
    <property type="match status" value="1"/>
</dbReference>
<organism evidence="3 4">
    <name type="scientific">Vallitalea guaymasensis</name>
    <dbReference type="NCBI Taxonomy" id="1185412"/>
    <lineage>
        <taxon>Bacteria</taxon>
        <taxon>Bacillati</taxon>
        <taxon>Bacillota</taxon>
        <taxon>Clostridia</taxon>
        <taxon>Lachnospirales</taxon>
        <taxon>Vallitaleaceae</taxon>
        <taxon>Vallitalea</taxon>
    </lineage>
</organism>
<dbReference type="Pfam" id="PF00550">
    <property type="entry name" value="PP-binding"/>
    <property type="match status" value="1"/>
</dbReference>
<dbReference type="SUPFAM" id="SSF56801">
    <property type="entry name" value="Acetyl-CoA synthetase-like"/>
    <property type="match status" value="1"/>
</dbReference>
<dbReference type="InterPro" id="IPR045851">
    <property type="entry name" value="AMP-bd_C_sf"/>
</dbReference>
<dbReference type="InterPro" id="IPR009081">
    <property type="entry name" value="PP-bd_ACP"/>
</dbReference>
<comment type="similarity">
    <text evidence="1">Belongs to the ATP-dependent AMP-binding enzyme family.</text>
</comment>
<dbReference type="RefSeq" id="WP_212692652.1">
    <property type="nucleotide sequence ID" value="NZ_CP058561.1"/>
</dbReference>
<feature type="domain" description="Carrier" evidence="2">
    <location>
        <begin position="573"/>
        <end position="648"/>
    </location>
</feature>
<sequence>MEKVKELLYELRKEKEKGVYFVHSHENVNFASYYDLFRQGLWMKNYLYERGIRPKDEVIISMDNSEWFYITFWACILGDFIAVPLSVSNDELSKLSGALEICSNSVLVTDNESLWKEISESDLALKNSVFWNEEMTISLDEMFLEPVTEIDDLVLSKEESGLDIAYIQFSSGSTKDLKGVGITNQGIITNVDDILSSRHIYGEEVFVTWIPSYHNFGLFFNIFLPIRHNCDAHIIDTQYVVKDPAFYLDYCNKVRGTVTSGTNFYLNFIIKLLQEKGVKDEWDFSSIHSMFLGAEPISINLCNEFAKYMKECNFQRKVLSPSYGLTEGTLGVSVTTDDDFIKKISVNKESMSIGHTLEIVSDDDPMASEIISVGKPLPAFKLKIVDLEGNTLEDGRVGLIFIAGKCVLNNYYNRKRDENFIDEWFNTGDIGFIYDGNLHITARYKEMFIYNGKNYYDNDIERYIQKLNIFTEERIVIHGYRKNVDDVNDNVICFIKGNTPMETLVSKIKNVLSHMNNVLGIYINDFVLVDNIPTTVSGKVQRYKLINNYIKGDYDEQIAALTCEMDKANNIIECDVSSIEDFIADTLEDIVDNQIDYSGSFMSMGLNSLQIAKLHMAINIKYGDCIAIAELFEYTTIETLAEYIMERVNVRREMETLIG</sequence>
<keyword evidence="4" id="KW-1185">Reference proteome</keyword>
<accession>A0A8J8M8U8</accession>
<proteinExistence type="inferred from homology"/>
<dbReference type="Pfam" id="PF00501">
    <property type="entry name" value="AMP-binding"/>
    <property type="match status" value="1"/>
</dbReference>
<evidence type="ECO:0000256" key="1">
    <source>
        <dbReference type="ARBA" id="ARBA00006432"/>
    </source>
</evidence>
<name>A0A8J8M8U8_9FIRM</name>
<dbReference type="PANTHER" id="PTHR22754">
    <property type="entry name" value="DISCO-INTERACTING PROTEIN 2 DIP2 -RELATED"/>
    <property type="match status" value="1"/>
</dbReference>
<dbReference type="EMBL" id="CP058561">
    <property type="protein sequence ID" value="QUH28424.1"/>
    <property type="molecule type" value="Genomic_DNA"/>
</dbReference>
<dbReference type="Gene3D" id="3.40.50.12780">
    <property type="entry name" value="N-terminal domain of ligase-like"/>
    <property type="match status" value="1"/>
</dbReference>
<gene>
    <name evidence="3" type="ORF">HYG85_05605</name>
</gene>
<dbReference type="InterPro" id="IPR000873">
    <property type="entry name" value="AMP-dep_synth/lig_dom"/>
</dbReference>
<dbReference type="InterPro" id="IPR036736">
    <property type="entry name" value="ACP-like_sf"/>
</dbReference>
<dbReference type="Proteomes" id="UP000677305">
    <property type="component" value="Chromosome"/>
</dbReference>
<evidence type="ECO:0000259" key="2">
    <source>
        <dbReference type="PROSITE" id="PS50075"/>
    </source>
</evidence>
<dbReference type="Gene3D" id="3.30.300.30">
    <property type="match status" value="1"/>
</dbReference>
<dbReference type="AlphaFoldDB" id="A0A8J8M8U8"/>
<reference evidence="3 4" key="1">
    <citation type="submission" date="2020-07" db="EMBL/GenBank/DDBJ databases">
        <title>Vallitalea guaymasensis genome.</title>
        <authorList>
            <person name="Postec A."/>
        </authorList>
    </citation>
    <scope>NUCLEOTIDE SEQUENCE [LARGE SCALE GENOMIC DNA]</scope>
    <source>
        <strain evidence="3 4">Ra1766G1</strain>
    </source>
</reference>